<dbReference type="Gene3D" id="3.40.50.450">
    <property type="match status" value="1"/>
</dbReference>
<comment type="similarity">
    <text evidence="1">Belongs to the DprA/Smf family.</text>
</comment>
<evidence type="ECO:0000313" key="5">
    <source>
        <dbReference type="EMBL" id="GLQ25865.1"/>
    </source>
</evidence>
<accession>A0ABQ5VFQ9</accession>
<dbReference type="Gene3D" id="1.10.10.10">
    <property type="entry name" value="Winged helix-like DNA-binding domain superfamily/Winged helix DNA-binding domain"/>
    <property type="match status" value="1"/>
</dbReference>
<evidence type="ECO:0000256" key="2">
    <source>
        <dbReference type="SAM" id="MobiDB-lite"/>
    </source>
</evidence>
<evidence type="ECO:0000313" key="6">
    <source>
        <dbReference type="Proteomes" id="UP001161388"/>
    </source>
</evidence>
<dbReference type="Proteomes" id="UP001161388">
    <property type="component" value="Unassembled WGS sequence"/>
</dbReference>
<proteinExistence type="inferred from homology"/>
<evidence type="ECO:0000259" key="4">
    <source>
        <dbReference type="Pfam" id="PF17782"/>
    </source>
</evidence>
<dbReference type="NCBIfam" id="TIGR00732">
    <property type="entry name" value="dprA"/>
    <property type="match status" value="1"/>
</dbReference>
<evidence type="ECO:0000259" key="3">
    <source>
        <dbReference type="Pfam" id="PF02481"/>
    </source>
</evidence>
<name>A0ABQ5VFQ9_9RHOB</name>
<gene>
    <name evidence="5" type="ORF">GCM10007927_06680</name>
</gene>
<protein>
    <submittedName>
        <fullName evidence="5">DNA processing protein DprA</fullName>
    </submittedName>
</protein>
<dbReference type="EMBL" id="BSNL01000001">
    <property type="protein sequence ID" value="GLQ25865.1"/>
    <property type="molecule type" value="Genomic_DNA"/>
</dbReference>
<dbReference type="InterPro" id="IPR041614">
    <property type="entry name" value="DprA_WH"/>
</dbReference>
<organism evidence="5 6">
    <name type="scientific">Sulfitobacter pacificus</name>
    <dbReference type="NCBI Taxonomy" id="1499314"/>
    <lineage>
        <taxon>Bacteria</taxon>
        <taxon>Pseudomonadati</taxon>
        <taxon>Pseudomonadota</taxon>
        <taxon>Alphaproteobacteria</taxon>
        <taxon>Rhodobacterales</taxon>
        <taxon>Roseobacteraceae</taxon>
        <taxon>Sulfitobacter</taxon>
    </lineage>
</organism>
<dbReference type="Pfam" id="PF21102">
    <property type="entry name" value="DprA_N"/>
    <property type="match status" value="1"/>
</dbReference>
<dbReference type="SUPFAM" id="SSF102405">
    <property type="entry name" value="MCP/YpsA-like"/>
    <property type="match status" value="1"/>
</dbReference>
<keyword evidence="6" id="KW-1185">Reference proteome</keyword>
<dbReference type="PANTHER" id="PTHR43022">
    <property type="entry name" value="PROTEIN SMF"/>
    <property type="match status" value="1"/>
</dbReference>
<reference evidence="5" key="1">
    <citation type="journal article" date="2014" name="Int. J. Syst. Evol. Microbiol.">
        <title>Complete genome of a new Firmicutes species belonging to the dominant human colonic microbiota ('Ruminococcus bicirculans') reveals two chromosomes and a selective capacity to utilize plant glucans.</title>
        <authorList>
            <consortium name="NISC Comparative Sequencing Program"/>
            <person name="Wegmann U."/>
            <person name="Louis P."/>
            <person name="Goesmann A."/>
            <person name="Henrissat B."/>
            <person name="Duncan S.H."/>
            <person name="Flint H.J."/>
        </authorList>
    </citation>
    <scope>NUCLEOTIDE SEQUENCE</scope>
    <source>
        <strain evidence="5">NBRC 109915</strain>
    </source>
</reference>
<dbReference type="Pfam" id="PF17782">
    <property type="entry name" value="WHD_DprA"/>
    <property type="match status" value="1"/>
</dbReference>
<comment type="caution">
    <text evidence="5">The sequence shown here is derived from an EMBL/GenBank/DDBJ whole genome shotgun (WGS) entry which is preliminary data.</text>
</comment>
<dbReference type="PANTHER" id="PTHR43022:SF1">
    <property type="entry name" value="PROTEIN SMF"/>
    <property type="match status" value="1"/>
</dbReference>
<dbReference type="InterPro" id="IPR036388">
    <property type="entry name" value="WH-like_DNA-bd_sf"/>
</dbReference>
<sequence>MTDKEHFPSSTHPPLPPTPEDEQFARLRLLRSRRVGIATYKRLLIEHGTAQNALAALPEVARAAGVSDYKICPEGVVQAELRNGRAAGARLICFGDQHYPRTLAEIDDAPPFLWAIGDTNLLARPMISLVGARNASSLGTRMAKSLARDLGAAGYVVVSGLARGIDAAAHHAALPTGTVAVQAGGVDVIYPVENTELAFAIAKAGLRLSEHPIGMRPMARHFPSRNRIISGLSRATIVVEAAAKSGSLITARDALDQGRDVLAVPGHPFDARAAGCNMLLRDGATLIRSAADVLEILGAATAPELPLAPPAPAPRKRSLRESAALHAQILARLGPSPVAEDQLIRDLRAPAAEVAPVLVDLELDGQISRQAGGLLSKVS</sequence>
<dbReference type="Pfam" id="PF02481">
    <property type="entry name" value="DNA_processg_A"/>
    <property type="match status" value="1"/>
</dbReference>
<feature type="domain" description="DprA winged helix" evidence="4">
    <location>
        <begin position="314"/>
        <end position="373"/>
    </location>
</feature>
<feature type="region of interest" description="Disordered" evidence="2">
    <location>
        <begin position="1"/>
        <end position="20"/>
    </location>
</feature>
<dbReference type="InterPro" id="IPR003488">
    <property type="entry name" value="DprA"/>
</dbReference>
<evidence type="ECO:0000256" key="1">
    <source>
        <dbReference type="ARBA" id="ARBA00006525"/>
    </source>
</evidence>
<dbReference type="RefSeq" id="WP_284370554.1">
    <property type="nucleotide sequence ID" value="NZ_BSNL01000001.1"/>
</dbReference>
<reference evidence="5" key="2">
    <citation type="submission" date="2023-01" db="EMBL/GenBank/DDBJ databases">
        <title>Draft genome sequence of Sulfitobacter pacificus strain NBRC 109915.</title>
        <authorList>
            <person name="Sun Q."/>
            <person name="Mori K."/>
        </authorList>
    </citation>
    <scope>NUCLEOTIDE SEQUENCE</scope>
    <source>
        <strain evidence="5">NBRC 109915</strain>
    </source>
</reference>
<feature type="domain" description="Smf/DprA SLOG" evidence="3">
    <location>
        <begin position="91"/>
        <end position="296"/>
    </location>
</feature>
<dbReference type="InterPro" id="IPR057666">
    <property type="entry name" value="DrpA_SLOG"/>
</dbReference>